<feature type="region of interest" description="Disordered" evidence="1">
    <location>
        <begin position="1"/>
        <end position="30"/>
    </location>
</feature>
<feature type="region of interest" description="Disordered" evidence="1">
    <location>
        <begin position="159"/>
        <end position="180"/>
    </location>
</feature>
<organism evidence="2 3">
    <name type="scientific">Microbotryum saponariae</name>
    <dbReference type="NCBI Taxonomy" id="289078"/>
    <lineage>
        <taxon>Eukaryota</taxon>
        <taxon>Fungi</taxon>
        <taxon>Dikarya</taxon>
        <taxon>Basidiomycota</taxon>
        <taxon>Pucciniomycotina</taxon>
        <taxon>Microbotryomycetes</taxon>
        <taxon>Microbotryales</taxon>
        <taxon>Microbotryaceae</taxon>
        <taxon>Microbotryum</taxon>
    </lineage>
</organism>
<gene>
    <name evidence="2" type="ORF">BZ3500_MVSOF-1268-A1-R1_CHR4-2G07082</name>
</gene>
<dbReference type="EMBL" id="FMWP01000092">
    <property type="protein sequence ID" value="SCZ97241.1"/>
    <property type="molecule type" value="Genomic_DNA"/>
</dbReference>
<dbReference type="AlphaFoldDB" id="A0A2X0LEA1"/>
<accession>A0A2X0LEA1</accession>
<evidence type="ECO:0000313" key="3">
    <source>
        <dbReference type="Proteomes" id="UP000249723"/>
    </source>
</evidence>
<protein>
    <submittedName>
        <fullName evidence="2">BZ3500_MvSof-1268-A1-R1_Chr4-2g07082 protein</fullName>
    </submittedName>
</protein>
<proteinExistence type="predicted"/>
<evidence type="ECO:0000256" key="1">
    <source>
        <dbReference type="SAM" id="MobiDB-lite"/>
    </source>
</evidence>
<evidence type="ECO:0000313" key="2">
    <source>
        <dbReference type="EMBL" id="SCZ97241.1"/>
    </source>
</evidence>
<sequence>MANARIRHRQDSFRRRTPPGHRWGRDTAGPPLKLDSNDLWPFAIKRISTLPSYEDRSSMMRIHPVFHLSLPCLVSRTSSASPPQCSALAPARRPVVRILRRVGRRHGGATKVGVKGTRLLITKDLILHELLRIPKTITTLSNIGNSGLLEGLISPGREISASGSQSKGRLDHRAPSSWRS</sequence>
<reference evidence="3" key="1">
    <citation type="submission" date="2016-10" db="EMBL/GenBank/DDBJ databases">
        <authorList>
            <person name="Jeantristanb JTB J.-T."/>
            <person name="Ricardo R."/>
        </authorList>
    </citation>
    <scope>NUCLEOTIDE SEQUENCE [LARGE SCALE GENOMIC DNA]</scope>
</reference>
<dbReference type="Proteomes" id="UP000249723">
    <property type="component" value="Unassembled WGS sequence"/>
</dbReference>
<keyword evidence="3" id="KW-1185">Reference proteome</keyword>
<name>A0A2X0LEA1_9BASI</name>